<dbReference type="Pfam" id="PF00940">
    <property type="entry name" value="RNA_pol"/>
    <property type="match status" value="1"/>
</dbReference>
<evidence type="ECO:0000313" key="11">
    <source>
        <dbReference type="Proteomes" id="UP000297198"/>
    </source>
</evidence>
<evidence type="ECO:0000256" key="4">
    <source>
        <dbReference type="ARBA" id="ARBA00022679"/>
    </source>
</evidence>
<dbReference type="GO" id="GO:0019083">
    <property type="term" value="P:viral transcription"/>
    <property type="evidence" value="ECO:0007669"/>
    <property type="project" value="UniProtKB-KW"/>
</dbReference>
<reference evidence="10 11" key="1">
    <citation type="submission" date="2010-11" db="EMBL/GenBank/DDBJ databases">
        <title>The Genome Sequence of Synechococcus phage S-CBP4.</title>
        <authorList>
            <consortium name="The Broad Institute Genome Sequencing Platform"/>
            <person name="Henn M.R."/>
            <person name="Chen F."/>
            <person name="Wang K."/>
            <person name="Levin J."/>
            <person name="Malboeuf C."/>
            <person name="Casali M."/>
            <person name="Russ C."/>
            <person name="Lennon N."/>
            <person name="Chapman S.B."/>
            <person name="Erlich R."/>
            <person name="Young S.K."/>
            <person name="Yandava C."/>
            <person name="Zeng Q."/>
            <person name="Alvarado L."/>
            <person name="Anderson S."/>
            <person name="Berlin A."/>
            <person name="Chen Z."/>
            <person name="Freedman E."/>
            <person name="Gellesch M."/>
            <person name="Goldberg J."/>
            <person name="Green L."/>
            <person name="Griggs A."/>
            <person name="Gujja S."/>
            <person name="Heilman E.R."/>
            <person name="Heiman D."/>
            <person name="Hollinger A."/>
            <person name="Howarth C."/>
            <person name="Larson L."/>
            <person name="Mehta T."/>
            <person name="Pearson M."/>
            <person name="Roberts A."/>
            <person name="Ryan E."/>
            <person name="Saif S."/>
            <person name="Shea T."/>
            <person name="Shenoy N."/>
            <person name="Sisk P."/>
            <person name="Stolte C."/>
            <person name="Sykes S."/>
            <person name="White J."/>
            <person name="Haas B."/>
            <person name="Nusbaum C."/>
            <person name="Birren B."/>
        </authorList>
    </citation>
    <scope>NUCLEOTIDE SEQUENCE [LARGE SCALE GENOMIC DNA]</scope>
    <source>
        <strain evidence="10 11">S-CBP4</strain>
    </source>
</reference>
<dbReference type="GO" id="GO:0003677">
    <property type="term" value="F:DNA binding"/>
    <property type="evidence" value="ECO:0007669"/>
    <property type="project" value="InterPro"/>
</dbReference>
<comment type="catalytic activity">
    <reaction evidence="8">
        <text>RNA(n) + a ribonucleoside 5'-triphosphate = RNA(n+1) + diphosphate</text>
        <dbReference type="Rhea" id="RHEA:21248"/>
        <dbReference type="Rhea" id="RHEA-COMP:14527"/>
        <dbReference type="Rhea" id="RHEA-COMP:17342"/>
        <dbReference type="ChEBI" id="CHEBI:33019"/>
        <dbReference type="ChEBI" id="CHEBI:61557"/>
        <dbReference type="ChEBI" id="CHEBI:140395"/>
        <dbReference type="EC" id="2.7.7.6"/>
    </reaction>
</comment>
<keyword evidence="3" id="KW-0240">DNA-directed RNA polymerase</keyword>
<comment type="similarity">
    <text evidence="1">Belongs to the phage and mitochondrial RNA polymerase family.</text>
</comment>
<name>M1PXZ3_9CAUD</name>
<evidence type="ECO:0000256" key="3">
    <source>
        <dbReference type="ARBA" id="ARBA00022478"/>
    </source>
</evidence>
<evidence type="ECO:0000256" key="2">
    <source>
        <dbReference type="ARBA" id="ARBA00012418"/>
    </source>
</evidence>
<dbReference type="InterPro" id="IPR024075">
    <property type="entry name" value="DNA-dir_RNA_pol_helix_hairp_sf"/>
</dbReference>
<dbReference type="GO" id="GO:0006351">
    <property type="term" value="P:DNA-templated transcription"/>
    <property type="evidence" value="ECO:0007669"/>
    <property type="project" value="InterPro"/>
</dbReference>
<dbReference type="Gene3D" id="1.10.287.260">
    <property type="match status" value="1"/>
</dbReference>
<dbReference type="PANTHER" id="PTHR10102:SF0">
    <property type="entry name" value="DNA-DIRECTED RNA POLYMERASE, MITOCHONDRIAL"/>
    <property type="match status" value="1"/>
</dbReference>
<dbReference type="InterPro" id="IPR002092">
    <property type="entry name" value="DNA-dir_Rpol_phage-type"/>
</dbReference>
<evidence type="ECO:0000259" key="9">
    <source>
        <dbReference type="SMART" id="SM01311"/>
    </source>
</evidence>
<dbReference type="Proteomes" id="UP000297198">
    <property type="component" value="Segment"/>
</dbReference>
<dbReference type="InterPro" id="IPR037159">
    <property type="entry name" value="RNA_POL_N_sf"/>
</dbReference>
<gene>
    <name evidence="10" type="ORF">SVPG_00045</name>
</gene>
<dbReference type="InterPro" id="IPR046950">
    <property type="entry name" value="DNA-dir_Rpol_C_phage-type"/>
</dbReference>
<proteinExistence type="inferred from homology"/>
<dbReference type="Gene3D" id="1.10.150.20">
    <property type="entry name" value="5' to 3' exonuclease, C-terminal subdomain"/>
    <property type="match status" value="1"/>
</dbReference>
<dbReference type="Gene3D" id="1.10.1320.10">
    <property type="entry name" value="DNA-directed RNA polymerase, N-terminal domain"/>
    <property type="match status" value="1"/>
</dbReference>
<dbReference type="SMART" id="SM01311">
    <property type="entry name" value="RPOL_N"/>
    <property type="match status" value="1"/>
</dbReference>
<keyword evidence="4" id="KW-0808">Transferase</keyword>
<dbReference type="PROSITE" id="PS00489">
    <property type="entry name" value="RNA_POL_PHAGE_2"/>
    <property type="match status" value="1"/>
</dbReference>
<evidence type="ECO:0000256" key="6">
    <source>
        <dbReference type="ARBA" id="ARBA00023163"/>
    </source>
</evidence>
<dbReference type="Gene3D" id="1.10.287.280">
    <property type="match status" value="1"/>
</dbReference>
<evidence type="ECO:0000256" key="1">
    <source>
        <dbReference type="ARBA" id="ARBA00009493"/>
    </source>
</evidence>
<dbReference type="EC" id="2.7.7.6" evidence="2"/>
<dbReference type="EMBL" id="HM559717">
    <property type="protein sequence ID" value="AGF91727.1"/>
    <property type="molecule type" value="Genomic_DNA"/>
</dbReference>
<dbReference type="InterPro" id="IPR043502">
    <property type="entry name" value="DNA/RNA_pol_sf"/>
</dbReference>
<keyword evidence="11" id="KW-1185">Reference proteome</keyword>
<evidence type="ECO:0000313" key="10">
    <source>
        <dbReference type="EMBL" id="AGF91727.1"/>
    </source>
</evidence>
<evidence type="ECO:0000256" key="5">
    <source>
        <dbReference type="ARBA" id="ARBA00022695"/>
    </source>
</evidence>
<organism evidence="10 11">
    <name type="scientific">Synechococcus phage S-CBP4</name>
    <dbReference type="NCBI Taxonomy" id="754059"/>
    <lineage>
        <taxon>Viruses</taxon>
        <taxon>Duplodnaviria</taxon>
        <taxon>Heunggongvirae</taxon>
        <taxon>Uroviricota</taxon>
        <taxon>Caudoviricetes</taxon>
        <taxon>Autographivirales</taxon>
        <taxon>Sechaudvirinae</taxon>
        <taxon>Poseidonvirus</taxon>
        <taxon>Poseidonvirus SCBP4</taxon>
    </lineage>
</organism>
<dbReference type="GO" id="GO:0000428">
    <property type="term" value="C:DNA-directed RNA polymerase complex"/>
    <property type="evidence" value="ECO:0007669"/>
    <property type="project" value="UniProtKB-KW"/>
</dbReference>
<dbReference type="SUPFAM" id="SSF56672">
    <property type="entry name" value="DNA/RNA polymerases"/>
    <property type="match status" value="1"/>
</dbReference>
<accession>M1PXZ3</accession>
<keyword evidence="5" id="KW-0548">Nucleotidyltransferase</keyword>
<dbReference type="Pfam" id="PF14700">
    <property type="entry name" value="RPOL_N"/>
    <property type="match status" value="1"/>
</dbReference>
<sequence>MATPAQIDEQVQLERDQIRQGLKRLRDNTDALQQKSYASASVYGIASIDMLLPILVKRIEDSYLRLTKGQAGVKLKYVQQYIKDLEPLAAAAIALKITFDRVFSYKEGSNQAQPVCDAIGSAIEDECQMRFYERSAPGLLDVLKKNYWHKASGTGNKLTSIQSLMSRRDIKWSHWGREARVRIGVWMLDCIIDTSGWFTREVRNEGRNRISYIVPTPEFLRIKDKVMDDAELFAPLAWPMLIEPNNWTNDRAGGYLLNEVMRGHHMVRRGNHGCIQGETPIDFLNKIQKVAFTLNPFIVEVAEDLARLGRPVGKFLPVVNHAEPPKPFDIAENEESRKQYKRAMKQVKDLQYQESKKSCRTRMTMEAVNRFKDVPKFFIPWSFDYRGRAYPIPAFLTPQDTDFGKSLLIFADGSYMTPEAEDWLAFQVATTFGLDKAPMTERLEWARNNHELFTLIATDPVRNLPLWEGVEEPWQFLAAAEEYYHCVVAADRQFTRLMVATDATCSGLQILAGLARDKSTARLVNVLPGDKPQDAYKVVAEEAAPHCPESIQPYMDRKTVKRVVMTVPYNAKPFSNRGYIRDALAEKGVEIDKDDLTKTVKAVRNAMDVVVPGPMAVMSWIEQEVANAIKAGKEFLEWVTPSGFVVHQKLNKKLLVKLQLQLLGRCEMSVAVDDSDEVDLNHHKNATAPNLIHSLDASLLHLSVLRFNAPIALIHDSVLCRATDMSTLSSIVRETYMHLFAEHDYLRDFASHIGAETEPPIVGDLEPESVIESTYFSVNGTIHPRYPTACCP</sequence>
<evidence type="ECO:0000256" key="7">
    <source>
        <dbReference type="ARBA" id="ARBA00023314"/>
    </source>
</evidence>
<keyword evidence="6" id="KW-0804">Transcription</keyword>
<evidence type="ECO:0000256" key="8">
    <source>
        <dbReference type="ARBA" id="ARBA00048552"/>
    </source>
</evidence>
<feature type="domain" description="DNA-directed RNA polymerase N-terminal" evidence="9">
    <location>
        <begin position="8"/>
        <end position="289"/>
    </location>
</feature>
<dbReference type="GO" id="GO:0003899">
    <property type="term" value="F:DNA-directed RNA polymerase activity"/>
    <property type="evidence" value="ECO:0007669"/>
    <property type="project" value="UniProtKB-EC"/>
</dbReference>
<keyword evidence="7" id="KW-1195">Viral transcription</keyword>
<protein>
    <recommendedName>
        <fullName evidence="2">DNA-directed RNA polymerase</fullName>
        <ecNumber evidence="2">2.7.7.6</ecNumber>
    </recommendedName>
</protein>
<dbReference type="InterPro" id="IPR029262">
    <property type="entry name" value="RPOL_N"/>
</dbReference>
<dbReference type="PANTHER" id="PTHR10102">
    <property type="entry name" value="DNA-DIRECTED RNA POLYMERASE, MITOCHONDRIAL"/>
    <property type="match status" value="1"/>
</dbReference>